<dbReference type="AlphaFoldDB" id="A0AAV2Q1G5"/>
<evidence type="ECO:0000256" key="3">
    <source>
        <dbReference type="ARBA" id="ARBA00022692"/>
    </source>
</evidence>
<evidence type="ECO:0000256" key="6">
    <source>
        <dbReference type="ARBA" id="ARBA00023136"/>
    </source>
</evidence>
<keyword evidence="7 8" id="KW-1015">Disulfide bond</keyword>
<dbReference type="InterPro" id="IPR050685">
    <property type="entry name" value="LDLR"/>
</dbReference>
<dbReference type="Pfam" id="PF00057">
    <property type="entry name" value="Ldl_recept_a"/>
    <property type="match status" value="1"/>
</dbReference>
<accession>A0AAV2Q1G5</accession>
<dbReference type="InterPro" id="IPR036055">
    <property type="entry name" value="LDL_receptor-like_sf"/>
</dbReference>
<evidence type="ECO:0000313" key="10">
    <source>
        <dbReference type="EMBL" id="CAL4068538.1"/>
    </source>
</evidence>
<gene>
    <name evidence="10" type="ORF">MNOR_LOCUS7340</name>
</gene>
<evidence type="ECO:0000256" key="2">
    <source>
        <dbReference type="ARBA" id="ARBA00004308"/>
    </source>
</evidence>
<evidence type="ECO:0000256" key="4">
    <source>
        <dbReference type="ARBA" id="ARBA00022737"/>
    </source>
</evidence>
<feature type="non-terminal residue" evidence="10">
    <location>
        <position position="1"/>
    </location>
</feature>
<dbReference type="Proteomes" id="UP001497623">
    <property type="component" value="Unassembled WGS sequence"/>
</dbReference>
<protein>
    <submittedName>
        <fullName evidence="10">Uncharacterized protein</fullName>
    </submittedName>
</protein>
<dbReference type="GO" id="GO:0005886">
    <property type="term" value="C:plasma membrane"/>
    <property type="evidence" value="ECO:0007669"/>
    <property type="project" value="TreeGrafter"/>
</dbReference>
<keyword evidence="11" id="KW-1185">Reference proteome</keyword>
<evidence type="ECO:0000256" key="9">
    <source>
        <dbReference type="SAM" id="SignalP"/>
    </source>
</evidence>
<sequence>KKMIRIVMVCLMAYTHFWQAEGSRILPQESGYKSGFQCEDGSCINGNWLCDGDPDCPDESDEKYCSPPTMPQTPPAPTLSVSRCQTDTFSYTSYQTLYQTLAHCQRGFVLDSYTGGCEPIAPPPPAEPPSPISEWLF</sequence>
<dbReference type="CDD" id="cd00112">
    <property type="entry name" value="LDLa"/>
    <property type="match status" value="1"/>
</dbReference>
<organism evidence="10 11">
    <name type="scientific">Meganyctiphanes norvegica</name>
    <name type="common">Northern krill</name>
    <name type="synonym">Thysanopoda norvegica</name>
    <dbReference type="NCBI Taxonomy" id="48144"/>
    <lineage>
        <taxon>Eukaryota</taxon>
        <taxon>Metazoa</taxon>
        <taxon>Ecdysozoa</taxon>
        <taxon>Arthropoda</taxon>
        <taxon>Crustacea</taxon>
        <taxon>Multicrustacea</taxon>
        <taxon>Malacostraca</taxon>
        <taxon>Eumalacostraca</taxon>
        <taxon>Eucarida</taxon>
        <taxon>Euphausiacea</taxon>
        <taxon>Euphausiidae</taxon>
        <taxon>Meganyctiphanes</taxon>
    </lineage>
</organism>
<dbReference type="InterPro" id="IPR002172">
    <property type="entry name" value="LDrepeatLR_classA_rpt"/>
</dbReference>
<dbReference type="PANTHER" id="PTHR24270">
    <property type="entry name" value="LOW-DENSITY LIPOPROTEIN RECEPTOR-RELATED"/>
    <property type="match status" value="1"/>
</dbReference>
<dbReference type="GO" id="GO:0012505">
    <property type="term" value="C:endomembrane system"/>
    <property type="evidence" value="ECO:0007669"/>
    <property type="project" value="UniProtKB-SubCell"/>
</dbReference>
<comment type="caution">
    <text evidence="8">Lacks conserved residue(s) required for the propagation of feature annotation.</text>
</comment>
<keyword evidence="3" id="KW-0812">Transmembrane</keyword>
<feature type="chain" id="PRO_5043965693" evidence="9">
    <location>
        <begin position="23"/>
        <end position="137"/>
    </location>
</feature>
<reference evidence="10 11" key="1">
    <citation type="submission" date="2024-05" db="EMBL/GenBank/DDBJ databases">
        <authorList>
            <person name="Wallberg A."/>
        </authorList>
    </citation>
    <scope>NUCLEOTIDE SEQUENCE [LARGE SCALE GENOMIC DNA]</scope>
</reference>
<keyword evidence="5" id="KW-1133">Transmembrane helix</keyword>
<comment type="caution">
    <text evidence="10">The sequence shown here is derived from an EMBL/GenBank/DDBJ whole genome shotgun (WGS) entry which is preliminary data.</text>
</comment>
<dbReference type="SUPFAM" id="SSF57424">
    <property type="entry name" value="LDL receptor-like module"/>
    <property type="match status" value="1"/>
</dbReference>
<proteinExistence type="predicted"/>
<feature type="signal peptide" evidence="9">
    <location>
        <begin position="1"/>
        <end position="22"/>
    </location>
</feature>
<dbReference type="PROSITE" id="PS50068">
    <property type="entry name" value="LDLRA_2"/>
    <property type="match status" value="1"/>
</dbReference>
<name>A0AAV2Q1G5_MEGNR</name>
<dbReference type="PROSITE" id="PS01209">
    <property type="entry name" value="LDLRA_1"/>
    <property type="match status" value="1"/>
</dbReference>
<keyword evidence="9" id="KW-0732">Signal</keyword>
<comment type="subcellular location">
    <subcellularLocation>
        <location evidence="2">Endomembrane system</location>
    </subcellularLocation>
    <subcellularLocation>
        <location evidence="1">Membrane</location>
        <topology evidence="1">Single-pass membrane protein</topology>
    </subcellularLocation>
</comment>
<evidence type="ECO:0000313" key="11">
    <source>
        <dbReference type="Proteomes" id="UP001497623"/>
    </source>
</evidence>
<dbReference type="SMART" id="SM00192">
    <property type="entry name" value="LDLa"/>
    <property type="match status" value="1"/>
</dbReference>
<evidence type="ECO:0000256" key="5">
    <source>
        <dbReference type="ARBA" id="ARBA00022989"/>
    </source>
</evidence>
<feature type="disulfide bond" evidence="8">
    <location>
        <begin position="50"/>
        <end position="65"/>
    </location>
</feature>
<dbReference type="Gene3D" id="4.10.400.10">
    <property type="entry name" value="Low-density Lipoprotein Receptor"/>
    <property type="match status" value="1"/>
</dbReference>
<feature type="disulfide bond" evidence="8">
    <location>
        <begin position="38"/>
        <end position="56"/>
    </location>
</feature>
<evidence type="ECO:0000256" key="8">
    <source>
        <dbReference type="PROSITE-ProRule" id="PRU00124"/>
    </source>
</evidence>
<keyword evidence="4" id="KW-0677">Repeat</keyword>
<evidence type="ECO:0000256" key="1">
    <source>
        <dbReference type="ARBA" id="ARBA00004167"/>
    </source>
</evidence>
<dbReference type="EMBL" id="CAXKWB010003205">
    <property type="protein sequence ID" value="CAL4068538.1"/>
    <property type="molecule type" value="Genomic_DNA"/>
</dbReference>
<dbReference type="InterPro" id="IPR023415">
    <property type="entry name" value="LDLR_class-A_CS"/>
</dbReference>
<keyword evidence="6" id="KW-0472">Membrane</keyword>
<evidence type="ECO:0000256" key="7">
    <source>
        <dbReference type="ARBA" id="ARBA00023157"/>
    </source>
</evidence>
<dbReference type="GO" id="GO:0016192">
    <property type="term" value="P:vesicle-mediated transport"/>
    <property type="evidence" value="ECO:0007669"/>
    <property type="project" value="UniProtKB-ARBA"/>
</dbReference>